<comment type="caution">
    <text evidence="4">The sequence shown here is derived from an EMBL/GenBank/DDBJ whole genome shotgun (WGS) entry which is preliminary data.</text>
</comment>
<keyword evidence="5" id="KW-1185">Reference proteome</keyword>
<accession>A0A369TCA4</accession>
<dbReference type="AlphaFoldDB" id="A0A369TCA4"/>
<dbReference type="InterPro" id="IPR050659">
    <property type="entry name" value="Peptidase_M24B"/>
</dbReference>
<dbReference type="Pfam" id="PF00557">
    <property type="entry name" value="Peptidase_M24"/>
    <property type="match status" value="1"/>
</dbReference>
<gene>
    <name evidence="4" type="ORF">DRB17_11440</name>
</gene>
<protein>
    <submittedName>
        <fullName evidence="4">Aminopeptidase P family protein</fullName>
    </submittedName>
</protein>
<evidence type="ECO:0000259" key="3">
    <source>
        <dbReference type="Pfam" id="PF01321"/>
    </source>
</evidence>
<dbReference type="RefSeq" id="WP_114582339.1">
    <property type="nucleotide sequence ID" value="NZ_QPMH01000009.1"/>
</dbReference>
<organism evidence="4 5">
    <name type="scientific">Ferruginivarius sediminum</name>
    <dbReference type="NCBI Taxonomy" id="2661937"/>
    <lineage>
        <taxon>Bacteria</taxon>
        <taxon>Pseudomonadati</taxon>
        <taxon>Pseudomonadota</taxon>
        <taxon>Alphaproteobacteria</taxon>
        <taxon>Rhodospirillales</taxon>
        <taxon>Rhodospirillaceae</taxon>
        <taxon>Ferruginivarius</taxon>
    </lineage>
</organism>
<name>A0A369TCA4_9PROT</name>
<dbReference type="InterPro" id="IPR036005">
    <property type="entry name" value="Creatinase/aminopeptidase-like"/>
</dbReference>
<dbReference type="InterPro" id="IPR029149">
    <property type="entry name" value="Creatin/AminoP/Spt16_N"/>
</dbReference>
<proteinExistence type="predicted"/>
<dbReference type="SUPFAM" id="SSF53092">
    <property type="entry name" value="Creatinase/prolidase N-terminal domain"/>
    <property type="match status" value="1"/>
</dbReference>
<evidence type="ECO:0000313" key="4">
    <source>
        <dbReference type="EMBL" id="RDD61797.1"/>
    </source>
</evidence>
<dbReference type="EMBL" id="QPMH01000009">
    <property type="protein sequence ID" value="RDD61797.1"/>
    <property type="molecule type" value="Genomic_DNA"/>
</dbReference>
<keyword evidence="4" id="KW-0031">Aminopeptidase</keyword>
<dbReference type="NCBIfam" id="NF043017">
    <property type="entry name" value="DimsulpropLyDddP"/>
    <property type="match status" value="1"/>
</dbReference>
<evidence type="ECO:0000259" key="2">
    <source>
        <dbReference type="Pfam" id="PF00557"/>
    </source>
</evidence>
<feature type="domain" description="Peptidase M24" evidence="2">
    <location>
        <begin position="217"/>
        <end position="426"/>
    </location>
</feature>
<evidence type="ECO:0000256" key="1">
    <source>
        <dbReference type="SAM" id="MobiDB-lite"/>
    </source>
</evidence>
<dbReference type="SUPFAM" id="SSF55920">
    <property type="entry name" value="Creatinase/aminopeptidase"/>
    <property type="match status" value="1"/>
</dbReference>
<sequence length="443" mass="49864">MNVDFGPRHRRKIDPTRRAATRPDGTPDDNDRVEIGPTALAFQEWAARGLTPPDMAKLRAYRLGRIREQLCARDYAGLLLFDPLNIRYATDTSNMQIWVTHNAARACFIATDGPVILFDFHNCNHLSEHLPLVDEVRPVTSFFFFEAAERSDELAGRFAAEIDSLLRQHGGGNRRLAVDKLELPGVRAFDRLGIDLCNGQEVTEYARANKDANEVNAMRCAIAACEASVAEMEKALRPGMTEADLWAVLHAENIRRGGEWIETRLLASGPRTNPWFQECGPRVIQDGDLVGFDTDLVGPYGYCADISRTWLCGDGRPSEEQRQLHRIAREMVTHDMEILKPGVSFMELMERGYRLPEEYRAQRYSVMYHGIGLCDEYPAIRYPEDCEHVGYDGVLMPGMTLCVEAYVGAVGGHEGVKLEDQVLITETGYENLTSYPFDARLSE</sequence>
<feature type="domain" description="Creatinase N-terminal" evidence="3">
    <location>
        <begin position="62"/>
        <end position="183"/>
    </location>
</feature>
<dbReference type="Gene3D" id="3.90.230.10">
    <property type="entry name" value="Creatinase/methionine aminopeptidase superfamily"/>
    <property type="match status" value="1"/>
</dbReference>
<dbReference type="PANTHER" id="PTHR46112">
    <property type="entry name" value="AMINOPEPTIDASE"/>
    <property type="match status" value="1"/>
</dbReference>
<dbReference type="InterPro" id="IPR000994">
    <property type="entry name" value="Pept_M24"/>
</dbReference>
<dbReference type="Pfam" id="PF01321">
    <property type="entry name" value="Creatinase_N"/>
    <property type="match status" value="1"/>
</dbReference>
<dbReference type="GO" id="GO:0004177">
    <property type="term" value="F:aminopeptidase activity"/>
    <property type="evidence" value="ECO:0007669"/>
    <property type="project" value="UniProtKB-KW"/>
</dbReference>
<evidence type="ECO:0000313" key="5">
    <source>
        <dbReference type="Proteomes" id="UP000253941"/>
    </source>
</evidence>
<dbReference type="CDD" id="cd01066">
    <property type="entry name" value="APP_MetAP"/>
    <property type="match status" value="1"/>
</dbReference>
<dbReference type="PANTHER" id="PTHR46112:SF8">
    <property type="entry name" value="CYTOPLASMIC PEPTIDASE PEPQ-RELATED"/>
    <property type="match status" value="1"/>
</dbReference>
<feature type="region of interest" description="Disordered" evidence="1">
    <location>
        <begin position="1"/>
        <end position="33"/>
    </location>
</feature>
<dbReference type="InterPro" id="IPR000587">
    <property type="entry name" value="Creatinase_N"/>
</dbReference>
<dbReference type="Proteomes" id="UP000253941">
    <property type="component" value="Unassembled WGS sequence"/>
</dbReference>
<dbReference type="Gene3D" id="3.40.350.10">
    <property type="entry name" value="Creatinase/prolidase N-terminal domain"/>
    <property type="match status" value="1"/>
</dbReference>
<keyword evidence="4" id="KW-0378">Hydrolase</keyword>
<reference evidence="4 5" key="1">
    <citation type="submission" date="2018-07" db="EMBL/GenBank/DDBJ databases">
        <title>Venubactetium sediminum gen. nov., sp. nov., isolated from a marine solar saltern.</title>
        <authorList>
            <person name="Wang S."/>
        </authorList>
    </citation>
    <scope>NUCLEOTIDE SEQUENCE [LARGE SCALE GENOMIC DNA]</scope>
    <source>
        <strain evidence="4 5">WD2A32</strain>
    </source>
</reference>
<keyword evidence="4" id="KW-0645">Protease</keyword>
<dbReference type="InterPro" id="IPR050020">
    <property type="entry name" value="DddP"/>
</dbReference>